<evidence type="ECO:0000259" key="2">
    <source>
        <dbReference type="Pfam" id="PF16221"/>
    </source>
</evidence>
<dbReference type="RefSeq" id="WP_269578467.1">
    <property type="nucleotide sequence ID" value="NZ_CP114588.1"/>
</dbReference>
<dbReference type="Gene3D" id="3.50.30.90">
    <property type="match status" value="1"/>
</dbReference>
<sequence>MDHANNMYSLACELFPINRSLTGEGVRKTLDVIKRELPNLHVGEFKTGEQVFDWSVPKEWSIKQAYVQDLETGEVFIDFSGLNLHVMGYSVPVDQVMTIEQLDSNLYSLPNQPDAVPYVTSYYKERWGFCITHNQRKELLKNSKRKVRVKIESELFDGVMNYGELLIQGSSKEEVLLSTYICHPSMANNELSGPVLAVELAKLIQNMKDLRYTYRILFLPETIGSIAYLSKNFKVMRDRTKAGFVLTCVGDNNSYSFMPSKYNNTYADRVAEYVMKITSTKYTKYSFVERGSDERQYSSPGIELPVVSIMRSKYAEYDEYHTSLDNLSYISPDGLYGSYDKYKKCIEILETDYQYRCNVMCEPQLGKRNLYPTVSTKNTVSQVKVLRDVLMYSDGSNSLLDIADITSHNYFDIRDIANKLRENELISRVDND</sequence>
<dbReference type="InterPro" id="IPR032622">
    <property type="entry name" value="UCP01524_HTH"/>
</dbReference>
<dbReference type="InterPro" id="IPR036388">
    <property type="entry name" value="WH-like_DNA-bd_sf"/>
</dbReference>
<evidence type="ECO:0000259" key="1">
    <source>
        <dbReference type="Pfam" id="PF09940"/>
    </source>
</evidence>
<reference evidence="4" key="1">
    <citation type="submission" date="2022-09" db="EMBL/GenBank/DDBJ databases">
        <authorList>
            <person name="Li Z.-J."/>
        </authorList>
    </citation>
    <scope>NUCLEOTIDE SEQUENCE</scope>
    <source>
        <strain evidence="4">TGB11</strain>
    </source>
</reference>
<evidence type="ECO:0000259" key="3">
    <source>
        <dbReference type="Pfam" id="PF16254"/>
    </source>
</evidence>
<organism evidence="4 5">
    <name type="scientific">Salinivibrio kushneri</name>
    <dbReference type="NCBI Taxonomy" id="1908198"/>
    <lineage>
        <taxon>Bacteria</taxon>
        <taxon>Pseudomonadati</taxon>
        <taxon>Pseudomonadota</taxon>
        <taxon>Gammaproteobacteria</taxon>
        <taxon>Vibrionales</taxon>
        <taxon>Vibrionaceae</taxon>
        <taxon>Salinivibrio</taxon>
    </lineage>
</organism>
<feature type="domain" description="DUF4910" evidence="3">
    <location>
        <begin position="8"/>
        <end position="352"/>
    </location>
</feature>
<dbReference type="AlphaFoldDB" id="A0AA47KJA4"/>
<evidence type="ECO:0000313" key="5">
    <source>
        <dbReference type="Proteomes" id="UP001164748"/>
    </source>
</evidence>
<dbReference type="Proteomes" id="UP001164748">
    <property type="component" value="Chromosome"/>
</dbReference>
<dbReference type="Pfam" id="PF16221">
    <property type="entry name" value="HTH_47"/>
    <property type="match status" value="1"/>
</dbReference>
<feature type="domain" description="UCP01524 winged helix-turn-helix" evidence="2">
    <location>
        <begin position="355"/>
        <end position="427"/>
    </location>
</feature>
<dbReference type="PIRSF" id="PIRSF015244">
    <property type="entry name" value="UCP015244"/>
    <property type="match status" value="1"/>
</dbReference>
<gene>
    <name evidence="4" type="ORF">N8M53_08505</name>
</gene>
<evidence type="ECO:0000313" key="4">
    <source>
        <dbReference type="EMBL" id="WBA07882.1"/>
    </source>
</evidence>
<protein>
    <submittedName>
        <fullName evidence="4">DUF4910 domain-containing protein</fullName>
    </submittedName>
</protein>
<dbReference type="Pfam" id="PF16254">
    <property type="entry name" value="DUF4910"/>
    <property type="match status" value="1"/>
</dbReference>
<dbReference type="EMBL" id="CP114588">
    <property type="protein sequence ID" value="WBA07882.1"/>
    <property type="molecule type" value="Genomic_DNA"/>
</dbReference>
<dbReference type="InterPro" id="IPR012353">
    <property type="entry name" value="UCP015244"/>
</dbReference>
<dbReference type="Gene3D" id="1.10.10.10">
    <property type="entry name" value="Winged helix-like DNA-binding domain superfamily/Winged helix DNA-binding domain"/>
    <property type="match status" value="1"/>
</dbReference>
<proteinExistence type="predicted"/>
<dbReference type="InterPro" id="IPR032589">
    <property type="entry name" value="DUF4910"/>
</dbReference>
<dbReference type="SUPFAM" id="SSF53187">
    <property type="entry name" value="Zn-dependent exopeptidases"/>
    <property type="match status" value="1"/>
</dbReference>
<name>A0AA47KJA4_9GAMM</name>
<feature type="domain" description="DUF2172" evidence="1">
    <location>
        <begin position="59"/>
        <end position="151"/>
    </location>
</feature>
<dbReference type="Pfam" id="PF09940">
    <property type="entry name" value="DUF2172"/>
    <property type="match status" value="1"/>
</dbReference>
<dbReference type="Gene3D" id="3.40.630.10">
    <property type="entry name" value="Zn peptidases"/>
    <property type="match status" value="1"/>
</dbReference>
<accession>A0AA47KJA4</accession>
<dbReference type="InterPro" id="IPR032610">
    <property type="entry name" value="DUF2172"/>
</dbReference>